<dbReference type="Proteomes" id="UP000645828">
    <property type="component" value="Unassembled WGS sequence"/>
</dbReference>
<reference evidence="2" key="1">
    <citation type="submission" date="2020-12" db="EMBL/GenBank/DDBJ databases">
        <authorList>
            <consortium name="Molecular Ecology Group"/>
        </authorList>
    </citation>
    <scope>NUCLEOTIDE SEQUENCE</scope>
    <source>
        <strain evidence="2">TBG_1078</strain>
    </source>
</reference>
<feature type="compositionally biased region" description="Basic residues" evidence="1">
    <location>
        <begin position="54"/>
        <end position="66"/>
    </location>
</feature>
<feature type="compositionally biased region" description="Polar residues" evidence="1">
    <location>
        <begin position="152"/>
        <end position="162"/>
    </location>
</feature>
<gene>
    <name evidence="2" type="ORF">NYPRO_LOCUS1134</name>
</gene>
<evidence type="ECO:0000313" key="2">
    <source>
        <dbReference type="EMBL" id="CAD7667850.1"/>
    </source>
</evidence>
<keyword evidence="3" id="KW-1185">Reference proteome</keyword>
<feature type="compositionally biased region" description="Low complexity" evidence="1">
    <location>
        <begin position="77"/>
        <end position="92"/>
    </location>
</feature>
<dbReference type="AlphaFoldDB" id="A0A811XSG6"/>
<accession>A0A811XSG6</accession>
<proteinExistence type="predicted"/>
<name>A0A811XSG6_NYCPR</name>
<protein>
    <submittedName>
        <fullName evidence="2">(raccoon dog) hypothetical protein</fullName>
    </submittedName>
</protein>
<sequence length="325" mass="35182">MRTEREPLLRVPPLTGPPANPTAPTPGGTDTQELLQHPPAAGISSHPPKENKRPKPTMSTHHRRPRGHETPPLHSGHFQPHPQQPHLQEQAQTFPEPPPSGARRWPLGQLEPQVAGGTQSQELSKGPESASPDSPAREPRLQKAGPCWTASVLPSTATSSTEPGRGCSEPHPATTARVTGHWALPLRGGGDPTQESPWKRLHMWRLDSTGSCQVKKGCGGDPEAEAWLLRAEGCPMWQQGGQGRQRESQAEGGKDFILQALGSHRGPGPSPTPMPAPPPMSCWEPGGRKQGLHFPPWREIWAPGGRCPGLGFLWRNLWFPPPCGC</sequence>
<feature type="region of interest" description="Disordered" evidence="1">
    <location>
        <begin position="1"/>
        <end position="174"/>
    </location>
</feature>
<evidence type="ECO:0000256" key="1">
    <source>
        <dbReference type="SAM" id="MobiDB-lite"/>
    </source>
</evidence>
<dbReference type="EMBL" id="CAJHUB010000649">
    <property type="protein sequence ID" value="CAD7667850.1"/>
    <property type="molecule type" value="Genomic_DNA"/>
</dbReference>
<comment type="caution">
    <text evidence="2">The sequence shown here is derived from an EMBL/GenBank/DDBJ whole genome shotgun (WGS) entry which is preliminary data.</text>
</comment>
<feature type="compositionally biased region" description="Pro residues" evidence="1">
    <location>
        <begin position="14"/>
        <end position="24"/>
    </location>
</feature>
<evidence type="ECO:0000313" key="3">
    <source>
        <dbReference type="Proteomes" id="UP000645828"/>
    </source>
</evidence>
<organism evidence="2 3">
    <name type="scientific">Nyctereutes procyonoides</name>
    <name type="common">Raccoon dog</name>
    <name type="synonym">Canis procyonoides</name>
    <dbReference type="NCBI Taxonomy" id="34880"/>
    <lineage>
        <taxon>Eukaryota</taxon>
        <taxon>Metazoa</taxon>
        <taxon>Chordata</taxon>
        <taxon>Craniata</taxon>
        <taxon>Vertebrata</taxon>
        <taxon>Euteleostomi</taxon>
        <taxon>Mammalia</taxon>
        <taxon>Eutheria</taxon>
        <taxon>Laurasiatheria</taxon>
        <taxon>Carnivora</taxon>
        <taxon>Caniformia</taxon>
        <taxon>Canidae</taxon>
        <taxon>Nyctereutes</taxon>
    </lineage>
</organism>